<name>A0A1R2AYW0_9CILI</name>
<evidence type="ECO:0000313" key="2">
    <source>
        <dbReference type="Proteomes" id="UP000187209"/>
    </source>
</evidence>
<reference evidence="1 2" key="1">
    <citation type="submission" date="2016-11" db="EMBL/GenBank/DDBJ databases">
        <title>The macronuclear genome of Stentor coeruleus: a giant cell with tiny introns.</title>
        <authorList>
            <person name="Slabodnick M."/>
            <person name="Ruby J.G."/>
            <person name="Reiff S.B."/>
            <person name="Swart E.C."/>
            <person name="Gosai S."/>
            <person name="Prabakaran S."/>
            <person name="Witkowska E."/>
            <person name="Larue G.E."/>
            <person name="Fisher S."/>
            <person name="Freeman R.M."/>
            <person name="Gunawardena J."/>
            <person name="Chu W."/>
            <person name="Stover N.A."/>
            <person name="Gregory B.D."/>
            <person name="Nowacki M."/>
            <person name="Derisi J."/>
            <person name="Roy S.W."/>
            <person name="Marshall W.F."/>
            <person name="Sood P."/>
        </authorList>
    </citation>
    <scope>NUCLEOTIDE SEQUENCE [LARGE SCALE GENOMIC DNA]</scope>
    <source>
        <strain evidence="1">WM001</strain>
    </source>
</reference>
<comment type="caution">
    <text evidence="1">The sequence shown here is derived from an EMBL/GenBank/DDBJ whole genome shotgun (WGS) entry which is preliminary data.</text>
</comment>
<protein>
    <submittedName>
        <fullName evidence="1">Uncharacterized protein</fullName>
    </submittedName>
</protein>
<dbReference type="OrthoDB" id="323583at2759"/>
<dbReference type="Proteomes" id="UP000187209">
    <property type="component" value="Unassembled WGS sequence"/>
</dbReference>
<dbReference type="AlphaFoldDB" id="A0A1R2AYW0"/>
<accession>A0A1R2AYW0</accession>
<evidence type="ECO:0000313" key="1">
    <source>
        <dbReference type="EMBL" id="OMJ69724.1"/>
    </source>
</evidence>
<organism evidence="1 2">
    <name type="scientific">Stentor coeruleus</name>
    <dbReference type="NCBI Taxonomy" id="5963"/>
    <lineage>
        <taxon>Eukaryota</taxon>
        <taxon>Sar</taxon>
        <taxon>Alveolata</taxon>
        <taxon>Ciliophora</taxon>
        <taxon>Postciliodesmatophora</taxon>
        <taxon>Heterotrichea</taxon>
        <taxon>Heterotrichida</taxon>
        <taxon>Stentoridae</taxon>
        <taxon>Stentor</taxon>
    </lineage>
</organism>
<dbReference type="EMBL" id="MPUH01001166">
    <property type="protein sequence ID" value="OMJ69724.1"/>
    <property type="molecule type" value="Genomic_DNA"/>
</dbReference>
<proteinExistence type="predicted"/>
<keyword evidence="2" id="KW-1185">Reference proteome</keyword>
<sequence>MTSLGQKEKIILAKYMRAVDVRETRKSIRDTLELMKLYPKLKLYNLSKHQLELENSLADAWRAQQQRQSRMNRASRLNSIDQATELYKKIQKQAKEQDEKLIRRALPARPKLDPLPYLKKMREKLSKSMALIDSPTPKRSPTPEDTFITKRLQFELVGTERKSALQRQNTKKFYTDIKSKV</sequence>
<gene>
    <name evidence="1" type="ORF">SteCoe_32489</name>
</gene>